<dbReference type="Proteomes" id="UP000472320">
    <property type="component" value="Unassembled WGS sequence"/>
</dbReference>
<keyword evidence="3" id="KW-1185">Reference proteome</keyword>
<protein>
    <submittedName>
        <fullName evidence="2">Transporter substrate-binding domain-containing protein</fullName>
    </submittedName>
</protein>
<dbReference type="PANTHER" id="PTHR35936">
    <property type="entry name" value="MEMBRANE-BOUND LYTIC MUREIN TRANSGLYCOSYLASE F"/>
    <property type="match status" value="1"/>
</dbReference>
<gene>
    <name evidence="2" type="ORF">GM658_20690</name>
</gene>
<name>A0A6L6QM93_9BURK</name>
<dbReference type="SUPFAM" id="SSF53850">
    <property type="entry name" value="Periplasmic binding protein-like II"/>
    <property type="match status" value="1"/>
</dbReference>
<dbReference type="AlphaFoldDB" id="A0A6L6QM93"/>
<sequence length="237" mass="26114">MKVICTLLFCCLAMGLAQAGQLKVLVATSVDMPMADIRDGKLVGGVHLDLGKALALKLHRELVTEVLPRKRLAQAMESGRADILCTYQPEWLDGRHQWTQAFFPQSELLVSAASLPRPHAPADVRGQPVGTVLGFAYPEMEHALGSDFIRSDAPSAQANLWKFQLGRVHHMIVDKAFYDYQLQQGAKFAAHPPLVLKQQLTRCALSVRSSVPLAEVEAAITELLREGAINHILSNYR</sequence>
<accession>A0A6L6QM93</accession>
<organism evidence="2 3">
    <name type="scientific">Massilia eburnea</name>
    <dbReference type="NCBI Taxonomy" id="1776165"/>
    <lineage>
        <taxon>Bacteria</taxon>
        <taxon>Pseudomonadati</taxon>
        <taxon>Pseudomonadota</taxon>
        <taxon>Betaproteobacteria</taxon>
        <taxon>Burkholderiales</taxon>
        <taxon>Oxalobacteraceae</taxon>
        <taxon>Telluria group</taxon>
        <taxon>Massilia</taxon>
    </lineage>
</organism>
<dbReference type="Gene3D" id="3.40.190.10">
    <property type="entry name" value="Periplasmic binding protein-like II"/>
    <property type="match status" value="2"/>
</dbReference>
<comment type="caution">
    <text evidence="2">The sequence shown here is derived from an EMBL/GenBank/DDBJ whole genome shotgun (WGS) entry which is preliminary data.</text>
</comment>
<evidence type="ECO:0000313" key="2">
    <source>
        <dbReference type="EMBL" id="MTW13027.1"/>
    </source>
</evidence>
<feature type="chain" id="PRO_5027046577" evidence="1">
    <location>
        <begin position="20"/>
        <end position="237"/>
    </location>
</feature>
<dbReference type="OrthoDB" id="8885114at2"/>
<feature type="signal peptide" evidence="1">
    <location>
        <begin position="1"/>
        <end position="19"/>
    </location>
</feature>
<dbReference type="PANTHER" id="PTHR35936:SF6">
    <property type="entry name" value="AMINO ACID ABC TRANSPORTER SUBSTRATE-BINDING PAAT FAMILY PROTEIN"/>
    <property type="match status" value="1"/>
</dbReference>
<evidence type="ECO:0000313" key="3">
    <source>
        <dbReference type="Proteomes" id="UP000472320"/>
    </source>
</evidence>
<evidence type="ECO:0000256" key="1">
    <source>
        <dbReference type="SAM" id="SignalP"/>
    </source>
</evidence>
<dbReference type="EMBL" id="WNKX01000018">
    <property type="protein sequence ID" value="MTW13027.1"/>
    <property type="molecule type" value="Genomic_DNA"/>
</dbReference>
<keyword evidence="1" id="KW-0732">Signal</keyword>
<reference evidence="2 3" key="1">
    <citation type="submission" date="2019-11" db="EMBL/GenBank/DDBJ databases">
        <title>Type strains purchased from KCTC, JCM and DSMZ.</title>
        <authorList>
            <person name="Lu H."/>
        </authorList>
    </citation>
    <scope>NUCLEOTIDE SEQUENCE [LARGE SCALE GENOMIC DNA]</scope>
    <source>
        <strain evidence="2 3">JCM 31587</strain>
    </source>
</reference>
<proteinExistence type="predicted"/>